<evidence type="ECO:0000313" key="1">
    <source>
        <dbReference type="EMBL" id="CCO93713.1"/>
    </source>
</evidence>
<dbReference type="RefSeq" id="WP_004162286.1">
    <property type="nucleotide sequence ID" value="NZ_BAYW01000009.1"/>
</dbReference>
<dbReference type="EMBL" id="CAPB01000015">
    <property type="protein sequence ID" value="CCO93713.1"/>
    <property type="molecule type" value="Genomic_DNA"/>
</dbReference>
<dbReference type="Pfam" id="PF06097">
    <property type="entry name" value="DUF945"/>
    <property type="match status" value="1"/>
</dbReference>
<comment type="caution">
    <text evidence="1">The sequence shown here is derived from an EMBL/GenBank/DDBJ whole genome shotgun (WGS) entry which is preliminary data.</text>
</comment>
<proteinExistence type="predicted"/>
<dbReference type="Proteomes" id="UP000013111">
    <property type="component" value="Unassembled WGS sequence"/>
</dbReference>
<accession>A0A831ESD8</accession>
<reference evidence="1 2" key="2">
    <citation type="submission" date="2013-04" db="EMBL/GenBank/DDBJ databases">
        <title>Comparative genomics of 12 strains of Erwinia amylovora identifies a pan-genome with a large conserved core and provides insights into host specificity.</title>
        <authorList>
            <person name="Mann R.A."/>
            <person name="Smits T.H.M."/>
            <person name="Buehlmann A."/>
            <person name="Blom J."/>
            <person name="Goesmann A."/>
            <person name="Frey J.E."/>
            <person name="Plummer K.M."/>
            <person name="Beer S.V."/>
            <person name="Luck J."/>
            <person name="Duffy B."/>
            <person name="Rodoni B."/>
        </authorList>
    </citation>
    <scope>NUCLEOTIDE SEQUENCE [LARGE SCALE GENOMIC DNA]</scope>
    <source>
        <strain evidence="2">CFBP 1232</strain>
    </source>
</reference>
<sequence>MKKTKIAVGVIVALGVVWTAGAWFTGKQLEKKMDQMVQQANEQIQEVAPESRLKVSYQDYQRGVFSSSARFILQSSSQTEDNSVLKPGQTVEFKEVIDHGPLPLAQLKKVNLIPSMASVHTELLNTDAVKKLFEVTKGKSIVQGETRIGYGGSTHSDIHLLPTDYSNAQSGERFAFDGGTLKIDVDDKGDQITFNADVGNVQLTGKNQLDAVVTFDLSGLRLDANTHLSPEGMRIGDQTVALQKLIASVNGKEALTAEGLNGKSTFDSKENRVSGQIDYTLNGLKIDGQNFGKGKLSMKLADFDGKAMKAFSENYNRQLQTLSADTALQANPELYQQRASEILTANLPLLLKGDPSITIAPFSWTNDKGESTFTLSAQFKDPANAAATAQSPSQQLDSVLKSLDTKLAISMDMATDTMTHVALAEGYSREDAARLADQQVKGLAAMGQMFKVTTQQDNNIVTSLQYAAGQVTMNGEKMPLEQFLTRYMMGDAIPAMPQ</sequence>
<protein>
    <submittedName>
        <fullName evidence="1">Protein ydgA</fullName>
    </submittedName>
</protein>
<organism evidence="1 2">
    <name type="scientific">Erwinia amylovora NBRC 12687 = CFBP 1232</name>
    <dbReference type="NCBI Taxonomy" id="1219359"/>
    <lineage>
        <taxon>Bacteria</taxon>
        <taxon>Pseudomonadati</taxon>
        <taxon>Pseudomonadota</taxon>
        <taxon>Gammaproteobacteria</taxon>
        <taxon>Enterobacterales</taxon>
        <taxon>Erwiniaceae</taxon>
        <taxon>Erwinia</taxon>
    </lineage>
</organism>
<name>A0A831ESD8_ERWAM</name>
<gene>
    <name evidence="1" type="ORF">BN437_1783</name>
</gene>
<reference evidence="1 2" key="1">
    <citation type="submission" date="2012-11" db="EMBL/GenBank/DDBJ databases">
        <authorList>
            <person name="Linke B."/>
        </authorList>
    </citation>
    <scope>NUCLEOTIDE SEQUENCE [LARGE SCALE GENOMIC DNA]</scope>
    <source>
        <strain evidence="2">CFBP 1232</strain>
    </source>
</reference>
<evidence type="ECO:0000313" key="2">
    <source>
        <dbReference type="Proteomes" id="UP000013111"/>
    </source>
</evidence>
<dbReference type="AlphaFoldDB" id="A0A831ESD8"/>
<dbReference type="InterPro" id="IPR010352">
    <property type="entry name" value="DUF945"/>
</dbReference>
<dbReference type="GeneID" id="97605998"/>